<feature type="transmembrane region" description="Helical" evidence="6">
    <location>
        <begin position="402"/>
        <end position="421"/>
    </location>
</feature>
<feature type="transmembrane region" description="Helical" evidence="6">
    <location>
        <begin position="300"/>
        <end position="318"/>
    </location>
</feature>
<evidence type="ECO:0000313" key="8">
    <source>
        <dbReference type="EMBL" id="KAF9696698.1"/>
    </source>
</evidence>
<organism evidence="8 9">
    <name type="scientific">Ascochyta lentis</name>
    <dbReference type="NCBI Taxonomy" id="205686"/>
    <lineage>
        <taxon>Eukaryota</taxon>
        <taxon>Fungi</taxon>
        <taxon>Dikarya</taxon>
        <taxon>Ascomycota</taxon>
        <taxon>Pezizomycotina</taxon>
        <taxon>Dothideomycetes</taxon>
        <taxon>Pleosporomycetidae</taxon>
        <taxon>Pleosporales</taxon>
        <taxon>Pleosporineae</taxon>
        <taxon>Didymellaceae</taxon>
        <taxon>Ascochyta</taxon>
    </lineage>
</organism>
<reference evidence="8" key="2">
    <citation type="submission" date="2020-09" db="EMBL/GenBank/DDBJ databases">
        <title>Reference genome assembly for Australian Ascochyta lentis isolate Al4.</title>
        <authorList>
            <person name="Lee R.C."/>
            <person name="Farfan-Caceres L.M."/>
            <person name="Debler J.W."/>
            <person name="Williams A.H."/>
            <person name="Henares B.M."/>
        </authorList>
    </citation>
    <scope>NUCLEOTIDE SEQUENCE</scope>
    <source>
        <strain evidence="8">Al4</strain>
    </source>
</reference>
<name>A0A8H7MIW8_9PLEO</name>
<dbReference type="Gene3D" id="1.20.1250.20">
    <property type="entry name" value="MFS general substrate transporter like domains"/>
    <property type="match status" value="2"/>
</dbReference>
<feature type="region of interest" description="Disordered" evidence="5">
    <location>
        <begin position="1"/>
        <end position="49"/>
    </location>
</feature>
<evidence type="ECO:0000256" key="1">
    <source>
        <dbReference type="ARBA" id="ARBA00004141"/>
    </source>
</evidence>
<dbReference type="InterPro" id="IPR011701">
    <property type="entry name" value="MFS"/>
</dbReference>
<evidence type="ECO:0000256" key="5">
    <source>
        <dbReference type="SAM" id="MobiDB-lite"/>
    </source>
</evidence>
<dbReference type="GO" id="GO:0016020">
    <property type="term" value="C:membrane"/>
    <property type="evidence" value="ECO:0007669"/>
    <property type="project" value="UniProtKB-SubCell"/>
</dbReference>
<evidence type="ECO:0000259" key="7">
    <source>
        <dbReference type="PROSITE" id="PS50850"/>
    </source>
</evidence>
<dbReference type="EMBL" id="RZGK01000009">
    <property type="protein sequence ID" value="KAF9696698.1"/>
    <property type="molecule type" value="Genomic_DNA"/>
</dbReference>
<feature type="compositionally biased region" description="Low complexity" evidence="5">
    <location>
        <begin position="17"/>
        <end position="28"/>
    </location>
</feature>
<protein>
    <recommendedName>
        <fullName evidence="7">Major facilitator superfamily (MFS) profile domain-containing protein</fullName>
    </recommendedName>
</protein>
<comment type="subcellular location">
    <subcellularLocation>
        <location evidence="1">Membrane</location>
        <topology evidence="1">Multi-pass membrane protein</topology>
    </subcellularLocation>
</comment>
<dbReference type="GO" id="GO:0022857">
    <property type="term" value="F:transmembrane transporter activity"/>
    <property type="evidence" value="ECO:0007669"/>
    <property type="project" value="InterPro"/>
</dbReference>
<dbReference type="AlphaFoldDB" id="A0A8H7MIW8"/>
<evidence type="ECO:0000256" key="3">
    <source>
        <dbReference type="ARBA" id="ARBA00022989"/>
    </source>
</evidence>
<dbReference type="PANTHER" id="PTHR42718">
    <property type="entry name" value="MAJOR FACILITATOR SUPERFAMILY MULTIDRUG TRANSPORTER MFSC"/>
    <property type="match status" value="1"/>
</dbReference>
<feature type="domain" description="Major facilitator superfamily (MFS) profile" evidence="7">
    <location>
        <begin position="65"/>
        <end position="531"/>
    </location>
</feature>
<dbReference type="Pfam" id="PF07690">
    <property type="entry name" value="MFS_1"/>
    <property type="match status" value="1"/>
</dbReference>
<feature type="transmembrane region" description="Helical" evidence="6">
    <location>
        <begin position="339"/>
        <end position="359"/>
    </location>
</feature>
<dbReference type="InterPro" id="IPR020846">
    <property type="entry name" value="MFS_dom"/>
</dbReference>
<proteinExistence type="predicted"/>
<evidence type="ECO:0000256" key="6">
    <source>
        <dbReference type="SAM" id="Phobius"/>
    </source>
</evidence>
<comment type="caution">
    <text evidence="8">The sequence shown here is derived from an EMBL/GenBank/DDBJ whole genome shotgun (WGS) entry which is preliminary data.</text>
</comment>
<feature type="transmembrane region" description="Helical" evidence="6">
    <location>
        <begin position="507"/>
        <end position="528"/>
    </location>
</feature>
<feature type="transmembrane region" description="Helical" evidence="6">
    <location>
        <begin position="371"/>
        <end position="390"/>
    </location>
</feature>
<feature type="transmembrane region" description="Helical" evidence="6">
    <location>
        <begin position="269"/>
        <end position="288"/>
    </location>
</feature>
<dbReference type="OrthoDB" id="2428527at2759"/>
<keyword evidence="2 6" id="KW-0812">Transmembrane</keyword>
<dbReference type="SUPFAM" id="SSF103473">
    <property type="entry name" value="MFS general substrate transporter"/>
    <property type="match status" value="1"/>
</dbReference>
<keyword evidence="3 6" id="KW-1133">Transmembrane helix</keyword>
<feature type="transmembrane region" description="Helical" evidence="6">
    <location>
        <begin position="465"/>
        <end position="487"/>
    </location>
</feature>
<dbReference type="PROSITE" id="PS50850">
    <property type="entry name" value="MFS"/>
    <property type="match status" value="1"/>
</dbReference>
<dbReference type="CDD" id="cd17476">
    <property type="entry name" value="MFS_Amf1_MDR_like"/>
    <property type="match status" value="1"/>
</dbReference>
<feature type="transmembrane region" description="Helical" evidence="6">
    <location>
        <begin position="162"/>
        <end position="186"/>
    </location>
</feature>
<feature type="transmembrane region" description="Helical" evidence="6">
    <location>
        <begin position="65"/>
        <end position="83"/>
    </location>
</feature>
<dbReference type="Proteomes" id="UP000651452">
    <property type="component" value="Unassembled WGS sequence"/>
</dbReference>
<evidence type="ECO:0000256" key="4">
    <source>
        <dbReference type="ARBA" id="ARBA00023136"/>
    </source>
</evidence>
<feature type="transmembrane region" description="Helical" evidence="6">
    <location>
        <begin position="133"/>
        <end position="156"/>
    </location>
</feature>
<accession>A0A8H7MIW8</accession>
<feature type="transmembrane region" description="Helical" evidence="6">
    <location>
        <begin position="198"/>
        <end position="222"/>
    </location>
</feature>
<keyword evidence="4 6" id="KW-0472">Membrane</keyword>
<feature type="transmembrane region" description="Helical" evidence="6">
    <location>
        <begin position="427"/>
        <end position="453"/>
    </location>
</feature>
<feature type="transmembrane region" description="Helical" evidence="6">
    <location>
        <begin position="103"/>
        <end position="121"/>
    </location>
</feature>
<feature type="transmembrane region" description="Helical" evidence="6">
    <location>
        <begin position="228"/>
        <end position="248"/>
    </location>
</feature>
<evidence type="ECO:0000313" key="9">
    <source>
        <dbReference type="Proteomes" id="UP000651452"/>
    </source>
</evidence>
<evidence type="ECO:0000256" key="2">
    <source>
        <dbReference type="ARBA" id="ARBA00022692"/>
    </source>
</evidence>
<dbReference type="InterPro" id="IPR036259">
    <property type="entry name" value="MFS_trans_sf"/>
</dbReference>
<reference evidence="8" key="1">
    <citation type="submission" date="2018-12" db="EMBL/GenBank/DDBJ databases">
        <authorList>
            <person name="Syme R.A."/>
            <person name="Farfan-Caceres L."/>
            <person name="Lichtenzveig J."/>
        </authorList>
    </citation>
    <scope>NUCLEOTIDE SEQUENCE</scope>
    <source>
        <strain evidence="8">Al4</strain>
    </source>
</reference>
<gene>
    <name evidence="8" type="ORF">EKO04_005195</name>
</gene>
<sequence>MNVETNGSLEPKDELPRSPSSLSLSTSDLSRHPTHRSTRPPKNEADPELARTKSIAQTMSPVREFLFVGLLCSAQFVTQAGLVNTLNILHIIGSDLGITDPGVLSWLIAGYSLTVGTFILLSGRCGDLFGYKTMVVIGYSWFAIWNVVAGCSVYASGNSGQVLFIFARVLGGIGPAILLPNALGLLGATYDGGMKKDMVFSLFGACAPIGAVVGGAFAGLWSLLWWPWTFWTFGIALACLAGLSYVILPAVPLKEEDQDLSLKERVAELDLLGATVGITAMILFNFAWNQAPGFGWEQPYIYVLLIVGILLFPVFFWIEIKVSKHPLIPFDALSTDVTFVMICEACGWAAFGIYIYYYIQILQRLRGTSPLLTMAQLSPVTISGFMAAITTGHVISRIGPGWVMLISMCAFTIGSILVATMPPHQIYWAQSFVVTLIIPWGMDMSFPAGTLIMSNAVEKRHQGMAASLVNTFVNYSISIGVGIAGTVEMHTNNGALTKEDELRGYRAAMWLGVGLGAIGIVTSLLFLLKLRMREKRMKNGS</sequence>
<dbReference type="PANTHER" id="PTHR42718:SF1">
    <property type="entry name" value="LOW AFFINITY AMMONIUM TRANSPORTER"/>
    <property type="match status" value="1"/>
</dbReference>
<keyword evidence="9" id="KW-1185">Reference proteome</keyword>